<feature type="transmembrane region" description="Helical" evidence="7">
    <location>
        <begin position="374"/>
        <end position="391"/>
    </location>
</feature>
<feature type="transmembrane region" description="Helical" evidence="7">
    <location>
        <begin position="280"/>
        <end position="300"/>
    </location>
</feature>
<feature type="transmembrane region" description="Helical" evidence="7">
    <location>
        <begin position="184"/>
        <end position="207"/>
    </location>
</feature>
<name>A0A7X8SPE4_9BACT</name>
<keyword evidence="3 7" id="KW-0812">Transmembrane</keyword>
<evidence type="ECO:0000256" key="5">
    <source>
        <dbReference type="ARBA" id="ARBA00023136"/>
    </source>
</evidence>
<dbReference type="PANTHER" id="PTHR11819:SF195">
    <property type="entry name" value="SODIUM_GLUCOSE COTRANSPORTER 4"/>
    <property type="match status" value="1"/>
</dbReference>
<dbReference type="InterPro" id="IPR001734">
    <property type="entry name" value="Na/solute_symporter"/>
</dbReference>
<proteinExistence type="inferred from homology"/>
<gene>
    <name evidence="8" type="ORF">HGP29_22355</name>
</gene>
<feature type="transmembrane region" description="Helical" evidence="7">
    <location>
        <begin position="83"/>
        <end position="101"/>
    </location>
</feature>
<comment type="subcellular location">
    <subcellularLocation>
        <location evidence="1">Membrane</location>
        <topology evidence="1">Multi-pass membrane protein</topology>
    </subcellularLocation>
</comment>
<feature type="transmembrane region" description="Helical" evidence="7">
    <location>
        <begin position="508"/>
        <end position="529"/>
    </location>
</feature>
<dbReference type="GO" id="GO:0005412">
    <property type="term" value="F:D-glucose:sodium symporter activity"/>
    <property type="evidence" value="ECO:0007669"/>
    <property type="project" value="TreeGrafter"/>
</dbReference>
<evidence type="ECO:0000256" key="4">
    <source>
        <dbReference type="ARBA" id="ARBA00022989"/>
    </source>
</evidence>
<comment type="caution">
    <text evidence="8">The sequence shown here is derived from an EMBL/GenBank/DDBJ whole genome shotgun (WGS) entry which is preliminary data.</text>
</comment>
<feature type="transmembrane region" description="Helical" evidence="7">
    <location>
        <begin position="329"/>
        <end position="353"/>
    </location>
</feature>
<evidence type="ECO:0000313" key="9">
    <source>
        <dbReference type="Proteomes" id="UP000585050"/>
    </source>
</evidence>
<keyword evidence="5 7" id="KW-0472">Membrane</keyword>
<feature type="transmembrane region" description="Helical" evidence="7">
    <location>
        <begin position="6"/>
        <end position="27"/>
    </location>
</feature>
<dbReference type="RefSeq" id="WP_168884674.1">
    <property type="nucleotide sequence ID" value="NZ_JABAIL010000009.1"/>
</dbReference>
<evidence type="ECO:0000256" key="6">
    <source>
        <dbReference type="RuleBase" id="RU362091"/>
    </source>
</evidence>
<dbReference type="Gene3D" id="1.20.1730.10">
    <property type="entry name" value="Sodium/glucose cotransporter"/>
    <property type="match status" value="1"/>
</dbReference>
<feature type="transmembrane region" description="Helical" evidence="7">
    <location>
        <begin position="432"/>
        <end position="450"/>
    </location>
</feature>
<sequence length="530" mass="58973">MGLLDFDIDHLVILLYLVSIFLLGAYFSKKSKRDAKEDFLTGKRELGWFSTALVILSMSIDTGIMGVAGVGYVWGFAIQPNAANMWFVAPLVVLVFIPIYWKSGIKTTPEYLEKRFDTRTSTLFSLMMAIYNVVILGTSIYLGGLILNEFIGISTEFGALLLLLIVGGYVIFGGMNTVLKVNIFQSIFILITLFVIGVVTFISFGGWETFINIQGQTKAETSLLSTLGKYDLDIFTESWYPLPFGILWACIAGMSWIACNYGMVQRLLTAKSEVHAQKGILMMGVLHVITFSIAYIIGIISSQKFPDVLPDKSYLLSIQAVIPKGGRGLIISGLIASLISTVDGLLTATGTSISLDIYKQLFKPKASSNELKKVARIVQVSTMIIALFLVMPMAMKSPIITDFIQGVVADIFSVISALFCLGIFTRRINGKSAFYAMLIGIIISVSIHFLTNINFVYRGIFSFFITIIVAFALSINSKRKNFENLTIYDCLEENGQKSIIFHFHKMKLPIFFVIIMWLLFTIVWEGFIVH</sequence>
<feature type="transmembrane region" description="Helical" evidence="7">
    <location>
        <begin position="122"/>
        <end position="144"/>
    </location>
</feature>
<keyword evidence="9" id="KW-1185">Reference proteome</keyword>
<protein>
    <submittedName>
        <fullName evidence="8">Sodium/solute symporter</fullName>
    </submittedName>
</protein>
<feature type="transmembrane region" description="Helical" evidence="7">
    <location>
        <begin position="48"/>
        <end position="77"/>
    </location>
</feature>
<reference evidence="8 9" key="1">
    <citation type="submission" date="2020-04" db="EMBL/GenBank/DDBJ databases">
        <title>Flammeovirga sp. SR4, a novel species isolated from seawater.</title>
        <authorList>
            <person name="Wang X."/>
        </authorList>
    </citation>
    <scope>NUCLEOTIDE SEQUENCE [LARGE SCALE GENOMIC DNA]</scope>
    <source>
        <strain evidence="8 9">SR4</strain>
    </source>
</reference>
<dbReference type="Proteomes" id="UP000585050">
    <property type="component" value="Unassembled WGS sequence"/>
</dbReference>
<dbReference type="InterPro" id="IPR038377">
    <property type="entry name" value="Na/Glc_symporter_sf"/>
</dbReference>
<feature type="transmembrane region" description="Helical" evidence="7">
    <location>
        <begin position="150"/>
        <end position="172"/>
    </location>
</feature>
<organism evidence="8 9">
    <name type="scientific">Flammeovirga agarivorans</name>
    <dbReference type="NCBI Taxonomy" id="2726742"/>
    <lineage>
        <taxon>Bacteria</taxon>
        <taxon>Pseudomonadati</taxon>
        <taxon>Bacteroidota</taxon>
        <taxon>Cytophagia</taxon>
        <taxon>Cytophagales</taxon>
        <taxon>Flammeovirgaceae</taxon>
        <taxon>Flammeovirga</taxon>
    </lineage>
</organism>
<feature type="transmembrane region" description="Helical" evidence="7">
    <location>
        <begin position="239"/>
        <end position="259"/>
    </location>
</feature>
<dbReference type="PANTHER" id="PTHR11819">
    <property type="entry name" value="SOLUTE CARRIER FAMILY 5"/>
    <property type="match status" value="1"/>
</dbReference>
<accession>A0A7X8SPE4</accession>
<feature type="transmembrane region" description="Helical" evidence="7">
    <location>
        <begin position="456"/>
        <end position="475"/>
    </location>
</feature>
<evidence type="ECO:0000256" key="3">
    <source>
        <dbReference type="ARBA" id="ARBA00022692"/>
    </source>
</evidence>
<evidence type="ECO:0000256" key="2">
    <source>
        <dbReference type="ARBA" id="ARBA00006434"/>
    </source>
</evidence>
<dbReference type="GO" id="GO:0005886">
    <property type="term" value="C:plasma membrane"/>
    <property type="evidence" value="ECO:0007669"/>
    <property type="project" value="TreeGrafter"/>
</dbReference>
<feature type="transmembrane region" description="Helical" evidence="7">
    <location>
        <begin position="403"/>
        <end position="425"/>
    </location>
</feature>
<evidence type="ECO:0000256" key="7">
    <source>
        <dbReference type="SAM" id="Phobius"/>
    </source>
</evidence>
<dbReference type="AlphaFoldDB" id="A0A7X8SPE4"/>
<keyword evidence="4 7" id="KW-1133">Transmembrane helix</keyword>
<dbReference type="EMBL" id="JABAIL010000009">
    <property type="protein sequence ID" value="NLR93960.1"/>
    <property type="molecule type" value="Genomic_DNA"/>
</dbReference>
<evidence type="ECO:0000256" key="1">
    <source>
        <dbReference type="ARBA" id="ARBA00004141"/>
    </source>
</evidence>
<comment type="similarity">
    <text evidence="2 6">Belongs to the sodium:solute symporter (SSF) (TC 2.A.21) family.</text>
</comment>
<dbReference type="PROSITE" id="PS50283">
    <property type="entry name" value="NA_SOLUT_SYMP_3"/>
    <property type="match status" value="1"/>
</dbReference>
<dbReference type="NCBIfam" id="TIGR00813">
    <property type="entry name" value="sss"/>
    <property type="match status" value="1"/>
</dbReference>
<evidence type="ECO:0000313" key="8">
    <source>
        <dbReference type="EMBL" id="NLR93960.1"/>
    </source>
</evidence>
<dbReference type="Pfam" id="PF00474">
    <property type="entry name" value="SSF"/>
    <property type="match status" value="1"/>
</dbReference>